<protein>
    <submittedName>
        <fullName evidence="1">Uncharacterized protein</fullName>
    </submittedName>
</protein>
<keyword evidence="2" id="KW-1185">Reference proteome</keyword>
<accession>A0ABS4QEQ6</accession>
<evidence type="ECO:0000313" key="2">
    <source>
        <dbReference type="Proteomes" id="UP001519325"/>
    </source>
</evidence>
<dbReference type="EMBL" id="JAGGMR010000001">
    <property type="protein sequence ID" value="MBP2190184.1"/>
    <property type="molecule type" value="Genomic_DNA"/>
</dbReference>
<reference evidence="1 2" key="1">
    <citation type="submission" date="2021-03" db="EMBL/GenBank/DDBJ databases">
        <title>Sequencing the genomes of 1000 actinobacteria strains.</title>
        <authorList>
            <person name="Klenk H.-P."/>
        </authorList>
    </citation>
    <scope>NUCLEOTIDE SEQUENCE [LARGE SCALE GENOMIC DNA]</scope>
    <source>
        <strain evidence="1 2">DSM 45516</strain>
    </source>
</reference>
<comment type="caution">
    <text evidence="1">The sequence shown here is derived from an EMBL/GenBank/DDBJ whole genome shotgun (WGS) entry which is preliminary data.</text>
</comment>
<name>A0ABS4QEQ6_9NOCA</name>
<dbReference type="Proteomes" id="UP001519325">
    <property type="component" value="Unassembled WGS sequence"/>
</dbReference>
<gene>
    <name evidence="1" type="ORF">BJ987_003085</name>
</gene>
<dbReference type="RefSeq" id="WP_209889958.1">
    <property type="nucleotide sequence ID" value="NZ_JAGGMR010000001.1"/>
</dbReference>
<sequence length="110" mass="12213">MRFGHVYLIVPKSEGSKRPNRFAFRCRDGGKVYSVPKLQHLSGDGSDYIESAIADKVDEIRMTRRLLIIECPEAEDEIRRMAGDQIAHLSNQWAEASTATVGESDGSADS</sequence>
<proteinExistence type="predicted"/>
<evidence type="ECO:0000313" key="1">
    <source>
        <dbReference type="EMBL" id="MBP2190184.1"/>
    </source>
</evidence>
<organism evidence="1 2">
    <name type="scientific">Nocardia goodfellowii</name>
    <dbReference type="NCBI Taxonomy" id="882446"/>
    <lineage>
        <taxon>Bacteria</taxon>
        <taxon>Bacillati</taxon>
        <taxon>Actinomycetota</taxon>
        <taxon>Actinomycetes</taxon>
        <taxon>Mycobacteriales</taxon>
        <taxon>Nocardiaceae</taxon>
        <taxon>Nocardia</taxon>
    </lineage>
</organism>